<keyword evidence="9 18" id="KW-0418">Kinase</keyword>
<keyword evidence="6" id="KW-0479">Metal-binding</keyword>
<keyword evidence="15" id="KW-0175">Coiled coil</keyword>
<evidence type="ECO:0000256" key="15">
    <source>
        <dbReference type="SAM" id="Coils"/>
    </source>
</evidence>
<dbReference type="Gene3D" id="3.30.565.10">
    <property type="entry name" value="Histidine kinase-like ATPase, C-terminal domain"/>
    <property type="match status" value="1"/>
</dbReference>
<keyword evidence="16" id="KW-0472">Membrane</keyword>
<dbReference type="Gene3D" id="1.20.5.1930">
    <property type="match status" value="1"/>
</dbReference>
<dbReference type="AlphaFoldDB" id="A0AA42BP28"/>
<dbReference type="GO" id="GO:0016020">
    <property type="term" value="C:membrane"/>
    <property type="evidence" value="ECO:0007669"/>
    <property type="project" value="InterPro"/>
</dbReference>
<keyword evidence="8" id="KW-0808">Transferase</keyword>
<dbReference type="InterPro" id="IPR050482">
    <property type="entry name" value="Sensor_HK_TwoCompSys"/>
</dbReference>
<comment type="function">
    <text evidence="13">Member of the two-component regulatory system NreB/NreC involved in the control of dissimilatory nitrate/nitrite reduction in response to oxygen. NreB functions as a direct oxygen sensor histidine kinase which is autophosphorylated, in the absence of oxygen, probably at the conserved histidine residue, and transfers its phosphate group probably to a conserved aspartate residue of NreC. NreB/NreC activates the expression of the nitrate (narGHJI) and nitrite (nir) reductase operons, as well as the putative nitrate transporter gene narT.</text>
</comment>
<protein>
    <recommendedName>
        <fullName evidence="5">Oxygen sensor histidine kinase NreB</fullName>
        <ecNumber evidence="4">2.7.13.3</ecNumber>
    </recommendedName>
    <alternativeName>
        <fullName evidence="14">Nitrogen regulation protein B</fullName>
    </alternativeName>
</protein>
<dbReference type="SUPFAM" id="SSF55874">
    <property type="entry name" value="ATPase domain of HSP90 chaperone/DNA topoisomerase II/histidine kinase"/>
    <property type="match status" value="1"/>
</dbReference>
<comment type="caution">
    <text evidence="18">The sequence shown here is derived from an EMBL/GenBank/DDBJ whole genome shotgun (WGS) entry which is preliminary data.</text>
</comment>
<dbReference type="SMART" id="SM00387">
    <property type="entry name" value="HATPase_c"/>
    <property type="match status" value="1"/>
</dbReference>
<evidence type="ECO:0000256" key="3">
    <source>
        <dbReference type="ARBA" id="ARBA00004496"/>
    </source>
</evidence>
<evidence type="ECO:0000256" key="14">
    <source>
        <dbReference type="ARBA" id="ARBA00030800"/>
    </source>
</evidence>
<evidence type="ECO:0000256" key="2">
    <source>
        <dbReference type="ARBA" id="ARBA00001966"/>
    </source>
</evidence>
<organism evidence="18 19">
    <name type="scientific">Ectobacillus ponti</name>
    <dbReference type="NCBI Taxonomy" id="2961894"/>
    <lineage>
        <taxon>Bacteria</taxon>
        <taxon>Bacillati</taxon>
        <taxon>Bacillota</taxon>
        <taxon>Bacilli</taxon>
        <taxon>Bacillales</taxon>
        <taxon>Bacillaceae</taxon>
        <taxon>Ectobacillus</taxon>
    </lineage>
</organism>
<evidence type="ECO:0000256" key="8">
    <source>
        <dbReference type="ARBA" id="ARBA00022679"/>
    </source>
</evidence>
<dbReference type="Pfam" id="PF02518">
    <property type="entry name" value="HATPase_c"/>
    <property type="match status" value="1"/>
</dbReference>
<evidence type="ECO:0000256" key="11">
    <source>
        <dbReference type="ARBA" id="ARBA00023012"/>
    </source>
</evidence>
<feature type="transmembrane region" description="Helical" evidence="16">
    <location>
        <begin position="40"/>
        <end position="56"/>
    </location>
</feature>
<evidence type="ECO:0000256" key="9">
    <source>
        <dbReference type="ARBA" id="ARBA00022777"/>
    </source>
</evidence>
<comment type="catalytic activity">
    <reaction evidence="1">
        <text>ATP + protein L-histidine = ADP + protein N-phospho-L-histidine.</text>
        <dbReference type="EC" id="2.7.13.3"/>
    </reaction>
</comment>
<dbReference type="CDD" id="cd16917">
    <property type="entry name" value="HATPase_UhpB-NarQ-NarX-like"/>
    <property type="match status" value="1"/>
</dbReference>
<keyword evidence="11" id="KW-0902">Two-component regulatory system</keyword>
<keyword evidence="12" id="KW-0411">Iron-sulfur</keyword>
<keyword evidence="7" id="KW-0963">Cytoplasm</keyword>
<dbReference type="RefSeq" id="WP_254757879.1">
    <property type="nucleotide sequence ID" value="NZ_JANCLT010000002.1"/>
</dbReference>
<evidence type="ECO:0000256" key="16">
    <source>
        <dbReference type="SAM" id="Phobius"/>
    </source>
</evidence>
<dbReference type="PRINTS" id="PR00344">
    <property type="entry name" value="BCTRLSENSOR"/>
</dbReference>
<feature type="domain" description="Histidine kinase/HSP90-like ATPase" evidence="17">
    <location>
        <begin position="274"/>
        <end position="364"/>
    </location>
</feature>
<dbReference type="PANTHER" id="PTHR24421:SF63">
    <property type="entry name" value="SENSOR HISTIDINE KINASE DESK"/>
    <property type="match status" value="1"/>
</dbReference>
<evidence type="ECO:0000256" key="5">
    <source>
        <dbReference type="ARBA" id="ARBA00017322"/>
    </source>
</evidence>
<feature type="transmembrane region" description="Helical" evidence="16">
    <location>
        <begin position="62"/>
        <end position="81"/>
    </location>
</feature>
<keyword evidence="16" id="KW-0812">Transmembrane</keyword>
<keyword evidence="10" id="KW-0408">Iron</keyword>
<evidence type="ECO:0000259" key="17">
    <source>
        <dbReference type="SMART" id="SM00387"/>
    </source>
</evidence>
<dbReference type="GO" id="GO:0051539">
    <property type="term" value="F:4 iron, 4 sulfur cluster binding"/>
    <property type="evidence" value="ECO:0007669"/>
    <property type="project" value="UniProtKB-KW"/>
</dbReference>
<evidence type="ECO:0000256" key="6">
    <source>
        <dbReference type="ARBA" id="ARBA00022485"/>
    </source>
</evidence>
<dbReference type="InterPro" id="IPR003594">
    <property type="entry name" value="HATPase_dom"/>
</dbReference>
<dbReference type="InterPro" id="IPR004358">
    <property type="entry name" value="Sig_transdc_His_kin-like_C"/>
</dbReference>
<feature type="transmembrane region" description="Helical" evidence="16">
    <location>
        <begin position="105"/>
        <end position="123"/>
    </location>
</feature>
<evidence type="ECO:0000256" key="4">
    <source>
        <dbReference type="ARBA" id="ARBA00012438"/>
    </source>
</evidence>
<evidence type="ECO:0000313" key="19">
    <source>
        <dbReference type="Proteomes" id="UP001156102"/>
    </source>
</evidence>
<name>A0AA42BP28_9BACI</name>
<comment type="subcellular location">
    <subcellularLocation>
        <location evidence="3">Cytoplasm</location>
    </subcellularLocation>
</comment>
<evidence type="ECO:0000256" key="10">
    <source>
        <dbReference type="ARBA" id="ARBA00023004"/>
    </source>
</evidence>
<dbReference type="GO" id="GO:0005737">
    <property type="term" value="C:cytoplasm"/>
    <property type="evidence" value="ECO:0007669"/>
    <property type="project" value="UniProtKB-SubCell"/>
</dbReference>
<feature type="transmembrane region" description="Helical" evidence="16">
    <location>
        <begin position="13"/>
        <end position="33"/>
    </location>
</feature>
<dbReference type="Pfam" id="PF07730">
    <property type="entry name" value="HisKA_3"/>
    <property type="match status" value="1"/>
</dbReference>
<dbReference type="InterPro" id="IPR011712">
    <property type="entry name" value="Sig_transdc_His_kin_sub3_dim/P"/>
</dbReference>
<accession>A0AA42BP28</accession>
<comment type="cofactor">
    <cofactor evidence="2">
        <name>[4Fe-4S] cluster</name>
        <dbReference type="ChEBI" id="CHEBI:49883"/>
    </cofactor>
</comment>
<dbReference type="InterPro" id="IPR036890">
    <property type="entry name" value="HATPase_C_sf"/>
</dbReference>
<dbReference type="PANTHER" id="PTHR24421">
    <property type="entry name" value="NITRATE/NITRITE SENSOR PROTEIN NARX-RELATED"/>
    <property type="match status" value="1"/>
</dbReference>
<evidence type="ECO:0000256" key="7">
    <source>
        <dbReference type="ARBA" id="ARBA00022490"/>
    </source>
</evidence>
<evidence type="ECO:0000313" key="18">
    <source>
        <dbReference type="EMBL" id="MCP8967976.1"/>
    </source>
</evidence>
<dbReference type="GO" id="GO:0046983">
    <property type="term" value="F:protein dimerization activity"/>
    <property type="evidence" value="ECO:0007669"/>
    <property type="project" value="InterPro"/>
</dbReference>
<dbReference type="GO" id="GO:0000155">
    <property type="term" value="F:phosphorelay sensor kinase activity"/>
    <property type="evidence" value="ECO:0007669"/>
    <property type="project" value="InterPro"/>
</dbReference>
<evidence type="ECO:0000256" key="13">
    <source>
        <dbReference type="ARBA" id="ARBA00024827"/>
    </source>
</evidence>
<feature type="transmembrane region" description="Helical" evidence="16">
    <location>
        <begin position="135"/>
        <end position="153"/>
    </location>
</feature>
<evidence type="ECO:0000256" key="12">
    <source>
        <dbReference type="ARBA" id="ARBA00023014"/>
    </source>
</evidence>
<dbReference type="Pfam" id="PF23540">
    <property type="entry name" value="DesK_N"/>
    <property type="match status" value="1"/>
</dbReference>
<dbReference type="Proteomes" id="UP001156102">
    <property type="component" value="Unassembled WGS sequence"/>
</dbReference>
<reference evidence="18" key="1">
    <citation type="submission" date="2022-07" db="EMBL/GenBank/DDBJ databases">
        <authorList>
            <person name="Li W.-J."/>
            <person name="Deng Q.-Q."/>
        </authorList>
    </citation>
    <scope>NUCLEOTIDE SEQUENCE</scope>
    <source>
        <strain evidence="18">SYSU M60031</strain>
    </source>
</reference>
<proteinExistence type="predicted"/>
<gene>
    <name evidence="18" type="ORF">NK662_05415</name>
</gene>
<dbReference type="InterPro" id="IPR056374">
    <property type="entry name" value="DesK/YvfT_N"/>
</dbReference>
<evidence type="ECO:0000256" key="1">
    <source>
        <dbReference type="ARBA" id="ARBA00000085"/>
    </source>
</evidence>
<feature type="coiled-coil region" evidence="15">
    <location>
        <begin position="148"/>
        <end position="179"/>
    </location>
</feature>
<keyword evidence="16" id="KW-1133">Transmembrane helix</keyword>
<keyword evidence="19" id="KW-1185">Reference proteome</keyword>
<keyword evidence="6" id="KW-0004">4Fe-4S</keyword>
<dbReference type="EMBL" id="JANCLT010000002">
    <property type="protein sequence ID" value="MCP8967976.1"/>
    <property type="molecule type" value="Genomic_DNA"/>
</dbReference>
<dbReference type="EC" id="2.7.13.3" evidence="4"/>
<sequence length="372" mass="42199">MAGKKWRLFPEKYGYFPLFWLIYLAFPVHYLQLEPPLKMVAGYAMLAVFLVVYRQLYYAEKWYVPLVLLQMLIVYIFVFAYDPNYMYMGFYASNFIGMIKSRRQFISLLAVLALGNALSMFFALDRLNQDDLWNLMPPVILSLLFPFATQAAMKQQELRRQLNEANAQIEVLVKREERQRIARDLHDTLGHTLSLIALKSQLIEKLAVRDAARAQQEAREVGKTARSALRQVRELISDMRAVTIPEEMVQVRAILEAAGISLSCEVEERPLPPLMQNILGMCLREAVTNVVKHSRADHCSISLKEAGGEIVMEVRDNGRGLAESDGSGNGLKGIEERLALLEGRAAFQFTGKGTTVRIALPLVIKQKQEVAT</sequence>